<name>A0A1I3NM35_9FLAO</name>
<evidence type="ECO:0008006" key="3">
    <source>
        <dbReference type="Google" id="ProtNLM"/>
    </source>
</evidence>
<dbReference type="EMBL" id="FORU01000003">
    <property type="protein sequence ID" value="SFJ09846.1"/>
    <property type="molecule type" value="Genomic_DNA"/>
</dbReference>
<organism evidence="1 2">
    <name type="scientific">Myroides guanonis</name>
    <dbReference type="NCBI Taxonomy" id="1150112"/>
    <lineage>
        <taxon>Bacteria</taxon>
        <taxon>Pseudomonadati</taxon>
        <taxon>Bacteroidota</taxon>
        <taxon>Flavobacteriia</taxon>
        <taxon>Flavobacteriales</taxon>
        <taxon>Flavobacteriaceae</taxon>
        <taxon>Myroides</taxon>
    </lineage>
</organism>
<dbReference type="Pfam" id="PF05258">
    <property type="entry name" value="DciA"/>
    <property type="match status" value="1"/>
</dbReference>
<dbReference type="AlphaFoldDB" id="A0A1I3NM35"/>
<dbReference type="RefSeq" id="WP_090678204.1">
    <property type="nucleotide sequence ID" value="NZ_FORU01000003.1"/>
</dbReference>
<keyword evidence="2" id="KW-1185">Reference proteome</keyword>
<protein>
    <recommendedName>
        <fullName evidence="3">RNA-binding protein</fullName>
    </recommendedName>
</protein>
<dbReference type="STRING" id="1150112.SAMN04487893_103116"/>
<dbReference type="Proteomes" id="UP000243887">
    <property type="component" value="Unassembled WGS sequence"/>
</dbReference>
<dbReference type="InterPro" id="IPR007922">
    <property type="entry name" value="DciA-like"/>
</dbReference>
<evidence type="ECO:0000313" key="2">
    <source>
        <dbReference type="Proteomes" id="UP000243887"/>
    </source>
</evidence>
<evidence type="ECO:0000313" key="1">
    <source>
        <dbReference type="EMBL" id="SFJ09846.1"/>
    </source>
</evidence>
<proteinExistence type="predicted"/>
<gene>
    <name evidence="1" type="ORF">SAMN04487893_103116</name>
</gene>
<sequence>MAKRFSDLKRLREGNSIQDVLKIFIEGNNLDAGIDNIDVKAAWVRLLGPGIESYTLDVFLKRQTLYVALSSPIVREELSYGKAKIIKMINDDLRKEVIKDLILR</sequence>
<accession>A0A1I3NM35</accession>
<dbReference type="OrthoDB" id="9804942at2"/>
<reference evidence="2" key="1">
    <citation type="submission" date="2016-10" db="EMBL/GenBank/DDBJ databases">
        <authorList>
            <person name="Varghese N."/>
            <person name="Submissions S."/>
        </authorList>
    </citation>
    <scope>NUCLEOTIDE SEQUENCE [LARGE SCALE GENOMIC DNA]</scope>
    <source>
        <strain evidence="2">DSM 26542</strain>
    </source>
</reference>